<dbReference type="KEGG" id="msei:MSEDJ_22050"/>
<dbReference type="EMBL" id="AP022588">
    <property type="protein sequence ID" value="BBY28109.1"/>
    <property type="molecule type" value="Genomic_DNA"/>
</dbReference>
<sequence>MQSMPRRDTAIELALRRELHRLGLRFRVNLRPLPGTPDIALTRAKVAVFVDGCFWHRCPHHGTSPKNNSAWWASKLDANVERDRRKDRQLADLGWISLHVWEHEDPATAAEAIRKLWMERTSPSAGQTHSVRGS</sequence>
<dbReference type="InterPro" id="IPR011335">
    <property type="entry name" value="Restrct_endonuc-II-like"/>
</dbReference>
<dbReference type="GO" id="GO:0004519">
    <property type="term" value="F:endonuclease activity"/>
    <property type="evidence" value="ECO:0007669"/>
    <property type="project" value="UniProtKB-KW"/>
</dbReference>
<dbReference type="GO" id="GO:0006298">
    <property type="term" value="P:mismatch repair"/>
    <property type="evidence" value="ECO:0007669"/>
    <property type="project" value="InterPro"/>
</dbReference>
<dbReference type="NCBIfam" id="TIGR00632">
    <property type="entry name" value="vsr"/>
    <property type="match status" value="1"/>
</dbReference>
<evidence type="ECO:0000256" key="3">
    <source>
        <dbReference type="ARBA" id="ARBA00022763"/>
    </source>
</evidence>
<comment type="similarity">
    <text evidence="6">Belongs to the Vsr family.</text>
</comment>
<dbReference type="GO" id="GO:0016787">
    <property type="term" value="F:hydrolase activity"/>
    <property type="evidence" value="ECO:0007669"/>
    <property type="project" value="UniProtKB-KW"/>
</dbReference>
<protein>
    <submittedName>
        <fullName evidence="7">Very short patch repair endonuclease</fullName>
    </submittedName>
</protein>
<evidence type="ECO:0000256" key="6">
    <source>
        <dbReference type="ARBA" id="ARBA00029466"/>
    </source>
</evidence>
<evidence type="ECO:0000256" key="1">
    <source>
        <dbReference type="ARBA" id="ARBA00022722"/>
    </source>
</evidence>
<keyword evidence="4" id="KW-0378">Hydrolase</keyword>
<dbReference type="Proteomes" id="UP000467193">
    <property type="component" value="Chromosome"/>
</dbReference>
<keyword evidence="1" id="KW-0540">Nuclease</keyword>
<dbReference type="Gene3D" id="3.40.960.10">
    <property type="entry name" value="VSR Endonuclease"/>
    <property type="match status" value="1"/>
</dbReference>
<keyword evidence="3" id="KW-0227">DNA damage</keyword>
<gene>
    <name evidence="7" type="primary">vsr_1</name>
    <name evidence="7" type="ORF">MSEDJ_22050</name>
</gene>
<keyword evidence="5" id="KW-0234">DNA repair</keyword>
<evidence type="ECO:0000256" key="4">
    <source>
        <dbReference type="ARBA" id="ARBA00022801"/>
    </source>
</evidence>
<reference evidence="7 8" key="1">
    <citation type="journal article" date="2019" name="Emerg. Microbes Infect.">
        <title>Comprehensive subspecies identification of 175 nontuberculous mycobacteria species based on 7547 genomic profiles.</title>
        <authorList>
            <person name="Matsumoto Y."/>
            <person name="Kinjo T."/>
            <person name="Motooka D."/>
            <person name="Nabeya D."/>
            <person name="Jung N."/>
            <person name="Uechi K."/>
            <person name="Horii T."/>
            <person name="Iida T."/>
            <person name="Fujita J."/>
            <person name="Nakamura S."/>
        </authorList>
    </citation>
    <scope>NUCLEOTIDE SEQUENCE [LARGE SCALE GENOMIC DNA]</scope>
    <source>
        <strain evidence="7 8">JCM 17899</strain>
    </source>
</reference>
<organism evidence="7 8">
    <name type="scientific">Mycolicibacterium sediminis</name>
    <dbReference type="NCBI Taxonomy" id="1286180"/>
    <lineage>
        <taxon>Bacteria</taxon>
        <taxon>Bacillati</taxon>
        <taxon>Actinomycetota</taxon>
        <taxon>Actinomycetes</taxon>
        <taxon>Mycobacteriales</taxon>
        <taxon>Mycobacteriaceae</taxon>
        <taxon>Mycolicibacterium</taxon>
    </lineage>
</organism>
<evidence type="ECO:0000313" key="7">
    <source>
        <dbReference type="EMBL" id="BBY28109.1"/>
    </source>
</evidence>
<dbReference type="CDD" id="cd00221">
    <property type="entry name" value="Vsr"/>
    <property type="match status" value="1"/>
</dbReference>
<dbReference type="AlphaFoldDB" id="A0A7I7QNY1"/>
<evidence type="ECO:0000256" key="2">
    <source>
        <dbReference type="ARBA" id="ARBA00022759"/>
    </source>
</evidence>
<dbReference type="InterPro" id="IPR004603">
    <property type="entry name" value="DNA_mismatch_endonuc_vsr"/>
</dbReference>
<name>A0A7I7QNY1_9MYCO</name>
<keyword evidence="2 7" id="KW-0255">Endonuclease</keyword>
<evidence type="ECO:0000313" key="8">
    <source>
        <dbReference type="Proteomes" id="UP000467193"/>
    </source>
</evidence>
<dbReference type="Pfam" id="PF03852">
    <property type="entry name" value="Vsr"/>
    <property type="match status" value="1"/>
</dbReference>
<dbReference type="RefSeq" id="WP_163801594.1">
    <property type="nucleotide sequence ID" value="NZ_AP022588.1"/>
</dbReference>
<accession>A0A7I7QNY1</accession>
<dbReference type="REBASE" id="374397">
    <property type="entry name" value="V.Mse17899ORF22070P"/>
</dbReference>
<keyword evidence="8" id="KW-1185">Reference proteome</keyword>
<evidence type="ECO:0000256" key="5">
    <source>
        <dbReference type="ARBA" id="ARBA00023204"/>
    </source>
</evidence>
<proteinExistence type="inferred from homology"/>
<dbReference type="SUPFAM" id="SSF52980">
    <property type="entry name" value="Restriction endonuclease-like"/>
    <property type="match status" value="1"/>
</dbReference>